<evidence type="ECO:0000313" key="3">
    <source>
        <dbReference type="Proteomes" id="UP000233837"/>
    </source>
</evidence>
<evidence type="ECO:0000313" key="2">
    <source>
        <dbReference type="EMBL" id="PKU69724.1"/>
    </source>
</evidence>
<feature type="region of interest" description="Disordered" evidence="1">
    <location>
        <begin position="27"/>
        <end position="69"/>
    </location>
</feature>
<evidence type="ECO:0000256" key="1">
    <source>
        <dbReference type="SAM" id="MobiDB-lite"/>
    </source>
</evidence>
<dbReference type="EMBL" id="KZ503004">
    <property type="protein sequence ID" value="PKU69724.1"/>
    <property type="molecule type" value="Genomic_DNA"/>
</dbReference>
<protein>
    <submittedName>
        <fullName evidence="2">Uncharacterized protein</fullName>
    </submittedName>
</protein>
<dbReference type="Proteomes" id="UP000233837">
    <property type="component" value="Unassembled WGS sequence"/>
</dbReference>
<name>A0A2I0W235_9ASPA</name>
<gene>
    <name evidence="2" type="ORF">MA16_Dca022679</name>
</gene>
<sequence>MSVRTSIGKQQTTNCFLCPTPIDDFMHTDKQLDSASQQPAGETTSRSPLPPTSALTPPTAALTDPNLPDQESHMLKPALCSILAWGSPAFSPTCFSLPSYASSCFYPSRSTSLSPSFDSPQSRF</sequence>
<feature type="compositionally biased region" description="Low complexity" evidence="1">
    <location>
        <begin position="43"/>
        <end position="65"/>
    </location>
</feature>
<dbReference type="AlphaFoldDB" id="A0A2I0W235"/>
<keyword evidence="3" id="KW-1185">Reference proteome</keyword>
<accession>A0A2I0W235</accession>
<proteinExistence type="predicted"/>
<feature type="compositionally biased region" description="Polar residues" evidence="1">
    <location>
        <begin position="33"/>
        <end position="42"/>
    </location>
</feature>
<reference evidence="2 3" key="1">
    <citation type="journal article" date="2016" name="Sci. Rep.">
        <title>The Dendrobium catenatum Lindl. genome sequence provides insights into polysaccharide synthase, floral development and adaptive evolution.</title>
        <authorList>
            <person name="Zhang G.Q."/>
            <person name="Xu Q."/>
            <person name="Bian C."/>
            <person name="Tsai W.C."/>
            <person name="Yeh C.M."/>
            <person name="Liu K.W."/>
            <person name="Yoshida K."/>
            <person name="Zhang L.S."/>
            <person name="Chang S.B."/>
            <person name="Chen F."/>
            <person name="Shi Y."/>
            <person name="Su Y.Y."/>
            <person name="Zhang Y.Q."/>
            <person name="Chen L.J."/>
            <person name="Yin Y."/>
            <person name="Lin M."/>
            <person name="Huang H."/>
            <person name="Deng H."/>
            <person name="Wang Z.W."/>
            <person name="Zhu S.L."/>
            <person name="Zhao X."/>
            <person name="Deng C."/>
            <person name="Niu S.C."/>
            <person name="Huang J."/>
            <person name="Wang M."/>
            <person name="Liu G.H."/>
            <person name="Yang H.J."/>
            <person name="Xiao X.J."/>
            <person name="Hsiao Y.Y."/>
            <person name="Wu W.L."/>
            <person name="Chen Y.Y."/>
            <person name="Mitsuda N."/>
            <person name="Ohme-Takagi M."/>
            <person name="Luo Y.B."/>
            <person name="Van de Peer Y."/>
            <person name="Liu Z.J."/>
        </authorList>
    </citation>
    <scope>NUCLEOTIDE SEQUENCE [LARGE SCALE GENOMIC DNA]</scope>
    <source>
        <tissue evidence="2">The whole plant</tissue>
    </source>
</reference>
<reference evidence="2 3" key="2">
    <citation type="journal article" date="2017" name="Nature">
        <title>The Apostasia genome and the evolution of orchids.</title>
        <authorList>
            <person name="Zhang G.Q."/>
            <person name="Liu K.W."/>
            <person name="Li Z."/>
            <person name="Lohaus R."/>
            <person name="Hsiao Y.Y."/>
            <person name="Niu S.C."/>
            <person name="Wang J.Y."/>
            <person name="Lin Y.C."/>
            <person name="Xu Q."/>
            <person name="Chen L.J."/>
            <person name="Yoshida K."/>
            <person name="Fujiwara S."/>
            <person name="Wang Z.W."/>
            <person name="Zhang Y.Q."/>
            <person name="Mitsuda N."/>
            <person name="Wang M."/>
            <person name="Liu G.H."/>
            <person name="Pecoraro L."/>
            <person name="Huang H.X."/>
            <person name="Xiao X.J."/>
            <person name="Lin M."/>
            <person name="Wu X.Y."/>
            <person name="Wu W.L."/>
            <person name="Chen Y.Y."/>
            <person name="Chang S.B."/>
            <person name="Sakamoto S."/>
            <person name="Ohme-Takagi M."/>
            <person name="Yagi M."/>
            <person name="Zeng S.J."/>
            <person name="Shen C.Y."/>
            <person name="Yeh C.M."/>
            <person name="Luo Y.B."/>
            <person name="Tsai W.C."/>
            <person name="Van de Peer Y."/>
            <person name="Liu Z.J."/>
        </authorList>
    </citation>
    <scope>NUCLEOTIDE SEQUENCE [LARGE SCALE GENOMIC DNA]</scope>
    <source>
        <tissue evidence="2">The whole plant</tissue>
    </source>
</reference>
<organism evidence="2 3">
    <name type="scientific">Dendrobium catenatum</name>
    <dbReference type="NCBI Taxonomy" id="906689"/>
    <lineage>
        <taxon>Eukaryota</taxon>
        <taxon>Viridiplantae</taxon>
        <taxon>Streptophyta</taxon>
        <taxon>Embryophyta</taxon>
        <taxon>Tracheophyta</taxon>
        <taxon>Spermatophyta</taxon>
        <taxon>Magnoliopsida</taxon>
        <taxon>Liliopsida</taxon>
        <taxon>Asparagales</taxon>
        <taxon>Orchidaceae</taxon>
        <taxon>Epidendroideae</taxon>
        <taxon>Malaxideae</taxon>
        <taxon>Dendrobiinae</taxon>
        <taxon>Dendrobium</taxon>
    </lineage>
</organism>